<dbReference type="CDD" id="cd00754">
    <property type="entry name" value="Ubl_MoaD"/>
    <property type="match status" value="1"/>
</dbReference>
<gene>
    <name evidence="1" type="ORF">F5544_35020</name>
</gene>
<evidence type="ECO:0000313" key="2">
    <source>
        <dbReference type="Proteomes" id="UP000503540"/>
    </source>
</evidence>
<dbReference type="InterPro" id="IPR003749">
    <property type="entry name" value="ThiS/MoaD-like"/>
</dbReference>
<proteinExistence type="predicted"/>
<accession>A0A6G9YUN5</accession>
<reference evidence="1 2" key="1">
    <citation type="journal article" date="2019" name="ACS Chem. Biol.">
        <title>Identification and Mobilization of a Cryptic Antibiotic Biosynthesis Gene Locus from a Human-Pathogenic Nocardia Isolate.</title>
        <authorList>
            <person name="Herisse M."/>
            <person name="Ishida K."/>
            <person name="Porter J.L."/>
            <person name="Howden B."/>
            <person name="Hertweck C."/>
            <person name="Stinear T.P."/>
            <person name="Pidot S.J."/>
        </authorList>
    </citation>
    <scope>NUCLEOTIDE SEQUENCE [LARGE SCALE GENOMIC DNA]</scope>
    <source>
        <strain evidence="1 2">AUSMDU00012717</strain>
    </source>
</reference>
<dbReference type="AlphaFoldDB" id="A0A6G9YUN5"/>
<evidence type="ECO:0000313" key="1">
    <source>
        <dbReference type="EMBL" id="QIS16928.1"/>
    </source>
</evidence>
<dbReference type="SUPFAM" id="SSF54285">
    <property type="entry name" value="MoaD/ThiS"/>
    <property type="match status" value="1"/>
</dbReference>
<dbReference type="Gene3D" id="3.10.20.30">
    <property type="match status" value="1"/>
</dbReference>
<keyword evidence="2" id="KW-1185">Reference proteome</keyword>
<name>A0A6G9YUN5_9NOCA</name>
<dbReference type="KEGG" id="nah:F5544_35020"/>
<sequence length="92" mass="9780">MSCRRNGRWEPSVVEVRYFAAIADAVGKSSEVLDLPPGATVADLRTALSASYGTELEPMLKVCAFLVGDELTRDVSVALTPRVDVLPPFAGG</sequence>
<protein>
    <submittedName>
        <fullName evidence="1">MoaD/ThiS family protein</fullName>
    </submittedName>
</protein>
<dbReference type="Proteomes" id="UP000503540">
    <property type="component" value="Chromosome"/>
</dbReference>
<dbReference type="Pfam" id="PF02597">
    <property type="entry name" value="ThiS"/>
    <property type="match status" value="1"/>
</dbReference>
<dbReference type="EMBL" id="CP046172">
    <property type="protein sequence ID" value="QIS16928.1"/>
    <property type="molecule type" value="Genomic_DNA"/>
</dbReference>
<dbReference type="InterPro" id="IPR016155">
    <property type="entry name" value="Mopterin_synth/thiamin_S_b"/>
</dbReference>
<organism evidence="1 2">
    <name type="scientific">Nocardia arthritidis</name>
    <dbReference type="NCBI Taxonomy" id="228602"/>
    <lineage>
        <taxon>Bacteria</taxon>
        <taxon>Bacillati</taxon>
        <taxon>Actinomycetota</taxon>
        <taxon>Actinomycetes</taxon>
        <taxon>Mycobacteriales</taxon>
        <taxon>Nocardiaceae</taxon>
        <taxon>Nocardia</taxon>
    </lineage>
</organism>
<dbReference type="InterPro" id="IPR012675">
    <property type="entry name" value="Beta-grasp_dom_sf"/>
</dbReference>